<dbReference type="InParanoid" id="A0A2P6NLY8"/>
<dbReference type="Gene3D" id="3.40.50.1820">
    <property type="entry name" value="alpha/beta hydrolase"/>
    <property type="match status" value="1"/>
</dbReference>
<dbReference type="PANTHER" id="PTHR37471">
    <property type="entry name" value="UNNAMED PRODUCT"/>
    <property type="match status" value="1"/>
</dbReference>
<keyword evidence="2" id="KW-0472">Membrane</keyword>
<evidence type="ECO:0000256" key="2">
    <source>
        <dbReference type="SAM" id="Phobius"/>
    </source>
</evidence>
<keyword evidence="2" id="KW-0812">Transmembrane</keyword>
<evidence type="ECO:0000313" key="5">
    <source>
        <dbReference type="Proteomes" id="UP000241769"/>
    </source>
</evidence>
<dbReference type="InterPro" id="IPR029058">
    <property type="entry name" value="AB_hydrolase_fold"/>
</dbReference>
<dbReference type="Pfam" id="PF00561">
    <property type="entry name" value="Abhydrolase_1"/>
    <property type="match status" value="1"/>
</dbReference>
<dbReference type="Proteomes" id="UP000241769">
    <property type="component" value="Unassembled WGS sequence"/>
</dbReference>
<feature type="transmembrane region" description="Helical" evidence="2">
    <location>
        <begin position="47"/>
        <end position="71"/>
    </location>
</feature>
<sequence>MIGTSLPAYVAVRSLIFFFEAQTYISLFVITTGILGHIFQLPPSLKWLVSGSILSHIIFLYSVAELTFWFVSQKRVKRLQHPAKPPASSEEIRAETFMRTLRDPEDFIRKWFFNASPHDLKLDNIREWFIWALFELSTEQFENHPNKERMDVELSAYISATEAKLGFKFPPGYNLNAKSMRLTVDPVVVKYRPLALYMGVALLDLHSQYLFLQMKFTHYVPEKELGYRATFPWTLSNRSGYSEPSGLPLSYWYRAPVDPTVKGEPIVLIHGIGTGIHTYAYMAKDIAKSNPGSAIFVIELMHVSMRFVEKVPGREETVKALESILHRFGYSKAVIAGHSLGSVVATWVVRSKPEMVSGLVLLDPVCFLLHLPYVAYNFVYRQPKEANEWMLWWFASREAGIAWSLSRFFFWSENILWPDQIPCPERSAIILAEKDAIVPASHVWNYLSSDGPPQHESSQHTTISRYGNKMTWLWGYDHATVLLTKSGKSAVVDHITQLADGTWSNPQGESIDRSTMRRSFGR</sequence>
<name>A0A2P6NLY8_9EUKA</name>
<evidence type="ECO:0000256" key="1">
    <source>
        <dbReference type="SAM" id="MobiDB-lite"/>
    </source>
</evidence>
<gene>
    <name evidence="4" type="ORF">PROFUN_07582</name>
</gene>
<feature type="region of interest" description="Disordered" evidence="1">
    <location>
        <begin position="503"/>
        <end position="522"/>
    </location>
</feature>
<dbReference type="SUPFAM" id="SSF53474">
    <property type="entry name" value="alpha/beta-Hydrolases"/>
    <property type="match status" value="1"/>
</dbReference>
<organism evidence="4 5">
    <name type="scientific">Planoprotostelium fungivorum</name>
    <dbReference type="NCBI Taxonomy" id="1890364"/>
    <lineage>
        <taxon>Eukaryota</taxon>
        <taxon>Amoebozoa</taxon>
        <taxon>Evosea</taxon>
        <taxon>Variosea</taxon>
        <taxon>Cavosteliida</taxon>
        <taxon>Cavosteliaceae</taxon>
        <taxon>Planoprotostelium</taxon>
    </lineage>
</organism>
<dbReference type="EMBL" id="MDYQ01000054">
    <property type="protein sequence ID" value="PRP84928.1"/>
    <property type="molecule type" value="Genomic_DNA"/>
</dbReference>
<keyword evidence="5" id="KW-1185">Reference proteome</keyword>
<dbReference type="InterPro" id="IPR000073">
    <property type="entry name" value="AB_hydrolase_1"/>
</dbReference>
<feature type="domain" description="AB hydrolase-1" evidence="3">
    <location>
        <begin position="265"/>
        <end position="370"/>
    </location>
</feature>
<evidence type="ECO:0000259" key="3">
    <source>
        <dbReference type="Pfam" id="PF00561"/>
    </source>
</evidence>
<dbReference type="STRING" id="1890364.A0A2P6NLY8"/>
<protein>
    <recommendedName>
        <fullName evidence="3">AB hydrolase-1 domain-containing protein</fullName>
    </recommendedName>
</protein>
<evidence type="ECO:0000313" key="4">
    <source>
        <dbReference type="EMBL" id="PRP84928.1"/>
    </source>
</evidence>
<accession>A0A2P6NLY8</accession>
<dbReference type="PANTHER" id="PTHR37471:SF1">
    <property type="entry name" value="AB HYDROLASE-1 DOMAIN-CONTAINING PROTEIN"/>
    <property type="match status" value="1"/>
</dbReference>
<dbReference type="AlphaFoldDB" id="A0A2P6NLY8"/>
<comment type="caution">
    <text evidence="4">The sequence shown here is derived from an EMBL/GenBank/DDBJ whole genome shotgun (WGS) entry which is preliminary data.</text>
</comment>
<feature type="transmembrane region" description="Helical" evidence="2">
    <location>
        <begin position="21"/>
        <end position="41"/>
    </location>
</feature>
<keyword evidence="2" id="KW-1133">Transmembrane helix</keyword>
<reference evidence="4 5" key="1">
    <citation type="journal article" date="2018" name="Genome Biol. Evol.">
        <title>Multiple Roots of Fruiting Body Formation in Amoebozoa.</title>
        <authorList>
            <person name="Hillmann F."/>
            <person name="Forbes G."/>
            <person name="Novohradska S."/>
            <person name="Ferling I."/>
            <person name="Riege K."/>
            <person name="Groth M."/>
            <person name="Westermann M."/>
            <person name="Marz M."/>
            <person name="Spaller T."/>
            <person name="Winckler T."/>
            <person name="Schaap P."/>
            <person name="Glockner G."/>
        </authorList>
    </citation>
    <scope>NUCLEOTIDE SEQUENCE [LARGE SCALE GENOMIC DNA]</scope>
    <source>
        <strain evidence="4 5">Jena</strain>
    </source>
</reference>
<dbReference type="OrthoDB" id="6431331at2759"/>
<proteinExistence type="predicted"/>